<reference evidence="1 2" key="1">
    <citation type="journal article" date="2019" name="J. Ind. Microbiol. Biotechnol.">
        <title>Paenibacillus amylolyticus 27C64 has a diverse set of carbohydrate-active enzymes and complete pectin deconstruction system.</title>
        <authorList>
            <person name="Keggi C."/>
            <person name="Doran-Peterson J."/>
        </authorList>
    </citation>
    <scope>NUCLEOTIDE SEQUENCE [LARGE SCALE GENOMIC DNA]</scope>
    <source>
        <strain evidence="1 2">27C64</strain>
    </source>
</reference>
<evidence type="ECO:0000313" key="2">
    <source>
        <dbReference type="Proteomes" id="UP000323664"/>
    </source>
</evidence>
<dbReference type="GO" id="GO:0035091">
    <property type="term" value="F:phosphatidylinositol binding"/>
    <property type="evidence" value="ECO:0007669"/>
    <property type="project" value="InterPro"/>
</dbReference>
<accession>A0A5M9WT49</accession>
<dbReference type="SUPFAM" id="SSF64268">
    <property type="entry name" value="PX domain"/>
    <property type="match status" value="1"/>
</dbReference>
<dbReference type="Proteomes" id="UP000323664">
    <property type="component" value="Unassembled WGS sequence"/>
</dbReference>
<dbReference type="OrthoDB" id="2620001at2"/>
<dbReference type="InterPro" id="IPR036871">
    <property type="entry name" value="PX_dom_sf"/>
</dbReference>
<dbReference type="EMBL" id="RIAS01000006">
    <property type="protein sequence ID" value="KAA8784785.1"/>
    <property type="molecule type" value="Genomic_DNA"/>
</dbReference>
<dbReference type="RefSeq" id="WP_123064615.1">
    <property type="nucleotide sequence ID" value="NZ_RIAS01000006.1"/>
</dbReference>
<protein>
    <submittedName>
        <fullName evidence="1">Uncharacterized protein</fullName>
    </submittedName>
</protein>
<name>A0A5M9WT49_PAEAM</name>
<comment type="caution">
    <text evidence="1">The sequence shown here is derived from an EMBL/GenBank/DDBJ whole genome shotgun (WGS) entry which is preliminary data.</text>
</comment>
<sequence>MNRRQRNKIVPNIWIISTKRSDTAGNYFALYAIDWRRGARLSWEGWKRYEDVLQFHVPIKRKVEGRAHSSQPAAKIAKKALYLQLNEAQYGELEQLFYQPFSRKRWKVFMKEHKRKEEASLK</sequence>
<evidence type="ECO:0000313" key="1">
    <source>
        <dbReference type="EMBL" id="KAA8784785.1"/>
    </source>
</evidence>
<gene>
    <name evidence="1" type="ORF">EC604_13100</name>
</gene>
<organism evidence="1 2">
    <name type="scientific">Paenibacillus amylolyticus</name>
    <dbReference type="NCBI Taxonomy" id="1451"/>
    <lineage>
        <taxon>Bacteria</taxon>
        <taxon>Bacillati</taxon>
        <taxon>Bacillota</taxon>
        <taxon>Bacilli</taxon>
        <taxon>Bacillales</taxon>
        <taxon>Paenibacillaceae</taxon>
        <taxon>Paenibacillus</taxon>
    </lineage>
</organism>
<dbReference type="AlphaFoldDB" id="A0A5M9WT49"/>
<proteinExistence type="predicted"/>